<comment type="subcellular location">
    <subcellularLocation>
        <location evidence="1">Plastid</location>
    </subcellularLocation>
</comment>
<dbReference type="AlphaFoldDB" id="A0A1Z1M4P7"/>
<proteinExistence type="inferred from homology"/>
<protein>
    <recommendedName>
        <fullName evidence="3">Uncharacterized protein ycf23</fullName>
    </recommendedName>
</protein>
<dbReference type="EMBL" id="MF101415">
    <property type="protein sequence ID" value="ARW60775.1"/>
    <property type="molecule type" value="Genomic_DNA"/>
</dbReference>
<name>A0A1Z1M4P7_OSMFI</name>
<evidence type="ECO:0000256" key="1">
    <source>
        <dbReference type="ARBA" id="ARBA00004474"/>
    </source>
</evidence>
<dbReference type="RefSeq" id="YP_009392213.1">
    <property type="nucleotide sequence ID" value="NC_035262.1"/>
</dbReference>
<gene>
    <name evidence="5" type="primary">ycf23</name>
</gene>
<dbReference type="GeneID" id="33353712"/>
<comment type="similarity">
    <text evidence="2">Belongs to the ycf23 family.</text>
</comment>
<evidence type="ECO:0000256" key="2">
    <source>
        <dbReference type="ARBA" id="ARBA00009664"/>
    </source>
</evidence>
<dbReference type="PANTHER" id="PTHR36895">
    <property type="match status" value="1"/>
</dbReference>
<dbReference type="Pfam" id="PF04481">
    <property type="entry name" value="DUF561"/>
    <property type="match status" value="1"/>
</dbReference>
<sequence>MRLFNSKLNTLFNSRQVIKVIAGLDNSNMHNILKIVKAAELSNATYIDTIANTYIIKKLKSISSLPICASSISPIDLYNCVVVGADLVELGNFDSFYKQKIYLSLSNVLELAKETISLIGNIDICVTIPYYLHLQDQIKLARELEAVGVNIIQTEGIPTFNKNYSTFVPDSNLNLNDYIFSSLNLSCLPLSSAYILSNYVNIPIITSSKMNCLSSSMANFYGSSGIGIGSKISQKSCIQEMSSYIDEVRQSLKLINCQRYLINDMESYKKFSNYMSSCISVNK</sequence>
<geneLocation type="chloroplast" evidence="5"/>
<dbReference type="GO" id="GO:0009536">
    <property type="term" value="C:plastid"/>
    <property type="evidence" value="ECO:0007669"/>
    <property type="project" value="UniProtKB-SubCell"/>
</dbReference>
<evidence type="ECO:0000256" key="3">
    <source>
        <dbReference type="ARBA" id="ARBA00021523"/>
    </source>
</evidence>
<accession>A0A1Z1M4P7</accession>
<dbReference type="PANTHER" id="PTHR36895:SF1">
    <property type="entry name" value="YCF23 PROTEIN"/>
    <property type="match status" value="1"/>
</dbReference>
<keyword evidence="5" id="KW-0150">Chloroplast</keyword>
<organism evidence="5">
    <name type="scientific">Osmundaria fimbriata</name>
    <name type="common">Red alga</name>
    <name type="synonym">Delesseria fimbriata</name>
    <dbReference type="NCBI Taxonomy" id="228265"/>
    <lineage>
        <taxon>Eukaryota</taxon>
        <taxon>Rhodophyta</taxon>
        <taxon>Florideophyceae</taxon>
        <taxon>Rhodymeniophycidae</taxon>
        <taxon>Ceramiales</taxon>
        <taxon>Rhodomelaceae</taxon>
        <taxon>Amansieae</taxon>
        <taxon>Osmundaria</taxon>
    </lineage>
</organism>
<evidence type="ECO:0000256" key="4">
    <source>
        <dbReference type="ARBA" id="ARBA00022640"/>
    </source>
</evidence>
<reference evidence="5" key="1">
    <citation type="journal article" date="2017" name="J. Phycol.">
        <title>Analysis of chloroplast genomes and a supermatrix inform reclassification of the Rhodomelaceae (Rhodophyta).</title>
        <authorList>
            <person name="Diaz-Tapia P."/>
            <person name="Maggs C.A."/>
            <person name="West J.A."/>
            <person name="Verbruggen H."/>
        </authorList>
    </citation>
    <scope>NUCLEOTIDE SEQUENCE</scope>
    <source>
        <strain evidence="5">JW2841</strain>
    </source>
</reference>
<dbReference type="InterPro" id="IPR007570">
    <property type="entry name" value="Uncharacterised_Ycf23"/>
</dbReference>
<keyword evidence="4 5" id="KW-0934">Plastid</keyword>
<evidence type="ECO:0000313" key="5">
    <source>
        <dbReference type="EMBL" id="ARW60775.1"/>
    </source>
</evidence>